<keyword evidence="3" id="KW-0378">Hydrolase</keyword>
<keyword evidence="2" id="KW-0645">Protease</keyword>
<evidence type="ECO:0000256" key="4">
    <source>
        <dbReference type="ARBA" id="ARBA00022807"/>
    </source>
</evidence>
<evidence type="ECO:0000256" key="2">
    <source>
        <dbReference type="ARBA" id="ARBA00022670"/>
    </source>
</evidence>
<dbReference type="Gene3D" id="3.90.70.10">
    <property type="entry name" value="Cysteine proteinases"/>
    <property type="match status" value="1"/>
</dbReference>
<dbReference type="EMBL" id="AMQN01010936">
    <property type="status" value="NOT_ANNOTATED_CDS"/>
    <property type="molecule type" value="Genomic_DNA"/>
</dbReference>
<dbReference type="InterPro" id="IPR000169">
    <property type="entry name" value="Pept_cys_AS"/>
</dbReference>
<keyword evidence="5" id="KW-1015">Disulfide bond</keyword>
<dbReference type="SUPFAM" id="SSF54001">
    <property type="entry name" value="Cysteine proteinases"/>
    <property type="match status" value="1"/>
</dbReference>
<dbReference type="AlphaFoldDB" id="R7U2H3"/>
<dbReference type="InterPro" id="IPR038765">
    <property type="entry name" value="Papain-like_cys_pep_sf"/>
</dbReference>
<dbReference type="CDD" id="cd02248">
    <property type="entry name" value="Peptidase_C1A"/>
    <property type="match status" value="1"/>
</dbReference>
<evidence type="ECO:0000256" key="1">
    <source>
        <dbReference type="ARBA" id="ARBA00008455"/>
    </source>
</evidence>
<keyword evidence="9" id="KW-1185">Reference proteome</keyword>
<evidence type="ECO:0000256" key="3">
    <source>
        <dbReference type="ARBA" id="ARBA00022801"/>
    </source>
</evidence>
<evidence type="ECO:0000259" key="6">
    <source>
        <dbReference type="SMART" id="SM00645"/>
    </source>
</evidence>
<dbReference type="GO" id="GO:0008234">
    <property type="term" value="F:cysteine-type peptidase activity"/>
    <property type="evidence" value="ECO:0007669"/>
    <property type="project" value="UniProtKB-KW"/>
</dbReference>
<sequence length="274" mass="30226">MIKARRIQEKEQGDATYGASPFADLTAEEFRKNYLSPVWNVTHDPFLKPASIPIETPPDAFDWRDHDAVTPVKNQGSCGSCWAFSVTGNVEGQWAIQKKKLLSLSEQELVDCDKVDLGCNGGLPLQAYKEIMRIGGLETEKDYPYEGKGDKCVFEKAEVEVNITGAVNISSNEDDMKAWLWKNGPISIGLNANAMQFYMGGVSHPFSFLCSPSSLDHGVLITGYGIKQGWMSDSPFWAIKNSWGESWGEKGYYLLYRGAGVCGVNQMPTSATVV</sequence>
<dbReference type="PROSITE" id="PS00139">
    <property type="entry name" value="THIOL_PROTEASE_CYS"/>
    <property type="match status" value="1"/>
</dbReference>
<dbReference type="STRING" id="283909.R7U2H3"/>
<dbReference type="InterPro" id="IPR039417">
    <property type="entry name" value="Peptidase_C1A_papain-like"/>
</dbReference>
<feature type="domain" description="Peptidase C1A papain C-terminal" evidence="6">
    <location>
        <begin position="57"/>
        <end position="272"/>
    </location>
</feature>
<dbReference type="PRINTS" id="PR00705">
    <property type="entry name" value="PAPAIN"/>
</dbReference>
<keyword evidence="4" id="KW-0788">Thiol protease</keyword>
<proteinExistence type="inferred from homology"/>
<evidence type="ECO:0000256" key="5">
    <source>
        <dbReference type="ARBA" id="ARBA00023157"/>
    </source>
</evidence>
<name>R7U2H3_CAPTE</name>
<evidence type="ECO:0000313" key="8">
    <source>
        <dbReference type="EnsemblMetazoa" id="CapteP147978"/>
    </source>
</evidence>
<evidence type="ECO:0000313" key="9">
    <source>
        <dbReference type="Proteomes" id="UP000014760"/>
    </source>
</evidence>
<dbReference type="PROSITE" id="PS00639">
    <property type="entry name" value="THIOL_PROTEASE_HIS"/>
    <property type="match status" value="1"/>
</dbReference>
<gene>
    <name evidence="7" type="ORF">CAPTEDRAFT_147978</name>
</gene>
<reference evidence="7 9" key="2">
    <citation type="journal article" date="2013" name="Nature">
        <title>Insights into bilaterian evolution from three spiralian genomes.</title>
        <authorList>
            <person name="Simakov O."/>
            <person name="Marletaz F."/>
            <person name="Cho S.J."/>
            <person name="Edsinger-Gonzales E."/>
            <person name="Havlak P."/>
            <person name="Hellsten U."/>
            <person name="Kuo D.H."/>
            <person name="Larsson T."/>
            <person name="Lv J."/>
            <person name="Arendt D."/>
            <person name="Savage R."/>
            <person name="Osoegawa K."/>
            <person name="de Jong P."/>
            <person name="Grimwood J."/>
            <person name="Chapman J.A."/>
            <person name="Shapiro H."/>
            <person name="Aerts A."/>
            <person name="Otillar R.P."/>
            <person name="Terry A.Y."/>
            <person name="Boore J.L."/>
            <person name="Grigoriev I.V."/>
            <person name="Lindberg D.R."/>
            <person name="Seaver E.C."/>
            <person name="Weisblat D.A."/>
            <person name="Putnam N.H."/>
            <person name="Rokhsar D.S."/>
        </authorList>
    </citation>
    <scope>NUCLEOTIDE SEQUENCE</scope>
    <source>
        <strain evidence="7 9">I ESC-2004</strain>
    </source>
</reference>
<dbReference type="OrthoDB" id="387093at2759"/>
<dbReference type="Pfam" id="PF00112">
    <property type="entry name" value="Peptidase_C1"/>
    <property type="match status" value="1"/>
</dbReference>
<dbReference type="EnsemblMetazoa" id="CapteT147978">
    <property type="protein sequence ID" value="CapteP147978"/>
    <property type="gene ID" value="CapteG147978"/>
</dbReference>
<comment type="similarity">
    <text evidence="1">Belongs to the peptidase C1 family.</text>
</comment>
<organism evidence="7">
    <name type="scientific">Capitella teleta</name>
    <name type="common">Polychaete worm</name>
    <dbReference type="NCBI Taxonomy" id="283909"/>
    <lineage>
        <taxon>Eukaryota</taxon>
        <taxon>Metazoa</taxon>
        <taxon>Spiralia</taxon>
        <taxon>Lophotrochozoa</taxon>
        <taxon>Annelida</taxon>
        <taxon>Polychaeta</taxon>
        <taxon>Sedentaria</taxon>
        <taxon>Scolecida</taxon>
        <taxon>Capitellidae</taxon>
        <taxon>Capitella</taxon>
    </lineage>
</organism>
<reference evidence="9" key="1">
    <citation type="submission" date="2012-12" db="EMBL/GenBank/DDBJ databases">
        <authorList>
            <person name="Hellsten U."/>
            <person name="Grimwood J."/>
            <person name="Chapman J.A."/>
            <person name="Shapiro H."/>
            <person name="Aerts A."/>
            <person name="Otillar R.P."/>
            <person name="Terry A.Y."/>
            <person name="Boore J.L."/>
            <person name="Simakov O."/>
            <person name="Marletaz F."/>
            <person name="Cho S.-J."/>
            <person name="Edsinger-Gonzales E."/>
            <person name="Havlak P."/>
            <person name="Kuo D.-H."/>
            <person name="Larsson T."/>
            <person name="Lv J."/>
            <person name="Arendt D."/>
            <person name="Savage R."/>
            <person name="Osoegawa K."/>
            <person name="de Jong P."/>
            <person name="Lindberg D.R."/>
            <person name="Seaver E.C."/>
            <person name="Weisblat D.A."/>
            <person name="Putnam N.H."/>
            <person name="Grigoriev I.V."/>
            <person name="Rokhsar D.S."/>
        </authorList>
    </citation>
    <scope>NUCLEOTIDE SEQUENCE</scope>
    <source>
        <strain evidence="9">I ESC-2004</strain>
    </source>
</reference>
<reference evidence="8" key="3">
    <citation type="submission" date="2015-06" db="UniProtKB">
        <authorList>
            <consortium name="EnsemblMetazoa"/>
        </authorList>
    </citation>
    <scope>IDENTIFICATION</scope>
</reference>
<dbReference type="InterPro" id="IPR013128">
    <property type="entry name" value="Peptidase_C1A"/>
</dbReference>
<dbReference type="FunFam" id="3.90.70.10:FF:000332">
    <property type="entry name" value="Cathepsin L1"/>
    <property type="match status" value="1"/>
</dbReference>
<dbReference type="InterPro" id="IPR025660">
    <property type="entry name" value="Pept_his_AS"/>
</dbReference>
<evidence type="ECO:0000313" key="7">
    <source>
        <dbReference type="EMBL" id="ELT97360.1"/>
    </source>
</evidence>
<dbReference type="Proteomes" id="UP000014760">
    <property type="component" value="Unassembled WGS sequence"/>
</dbReference>
<dbReference type="PANTHER" id="PTHR12411">
    <property type="entry name" value="CYSTEINE PROTEASE FAMILY C1-RELATED"/>
    <property type="match status" value="1"/>
</dbReference>
<dbReference type="GO" id="GO:0006508">
    <property type="term" value="P:proteolysis"/>
    <property type="evidence" value="ECO:0007669"/>
    <property type="project" value="UniProtKB-KW"/>
</dbReference>
<dbReference type="SMART" id="SM00645">
    <property type="entry name" value="Pept_C1"/>
    <property type="match status" value="1"/>
</dbReference>
<dbReference type="InterPro" id="IPR000668">
    <property type="entry name" value="Peptidase_C1A_C"/>
</dbReference>
<dbReference type="EMBL" id="KB308581">
    <property type="protein sequence ID" value="ELT97360.1"/>
    <property type="molecule type" value="Genomic_DNA"/>
</dbReference>
<dbReference type="OMA" id="RRHQKMD"/>
<accession>R7U2H3</accession>
<dbReference type="HOGENOM" id="CLU_012184_1_3_1"/>
<protein>
    <recommendedName>
        <fullName evidence="6">Peptidase C1A papain C-terminal domain-containing protein</fullName>
    </recommendedName>
</protein>